<organism evidence="10 11">
    <name type="scientific">Fusarium beomiforme</name>
    <dbReference type="NCBI Taxonomy" id="44412"/>
    <lineage>
        <taxon>Eukaryota</taxon>
        <taxon>Fungi</taxon>
        <taxon>Dikarya</taxon>
        <taxon>Ascomycota</taxon>
        <taxon>Pezizomycotina</taxon>
        <taxon>Sordariomycetes</taxon>
        <taxon>Hypocreomycetidae</taxon>
        <taxon>Hypocreales</taxon>
        <taxon>Nectriaceae</taxon>
        <taxon>Fusarium</taxon>
        <taxon>Fusarium burgessii species complex</taxon>
    </lineage>
</organism>
<dbReference type="InterPro" id="IPR005828">
    <property type="entry name" value="MFS_sugar_transport-like"/>
</dbReference>
<accession>A0A9P5AGK7</accession>
<evidence type="ECO:0000256" key="1">
    <source>
        <dbReference type="ARBA" id="ARBA00004141"/>
    </source>
</evidence>
<dbReference type="Gene3D" id="1.20.1250.20">
    <property type="entry name" value="MFS general substrate transporter like domains"/>
    <property type="match status" value="1"/>
</dbReference>
<sequence>MPTSNKESNADGHTAADLKRVELLEIDVTRDITAEEHHLGFREAVGQYPWAVFWALFFGIAVIMAGFDAQIITSFYALPAFQRKYGTRVTGGDGYEISAPWQTALGMGNPIGQVLGALASGYPLDRFGRKKTLAICCIWSISFVFVQFFSTSIGMLCAGEILAGLAYGFYVVIAPTYASEVCPLALRGFLTTSINMAFVIGQFIAQGCAAGVETRMDEWAYKIPFAIQWLWPAIILAGLPFAPESPYWLIRKRRREDARAALMSLSSPTNRPDIDKALLGIEQTDLLEQEIESSTSWVECFKKANLVRTEISVMVYLIQVIGGNPLIGYATYFFQKAGLDPSDSFNMGVGNTALGFVGTVLSWFLLNWFKLGRRTIYNAGMAVMTIILFIIGFLSIPNTTGAIWATATLMDIWTFVYQMTIGPICFVIISEISATRLREKTIAVTTAVQAAASIIFTVAMPLMLNTDEANWGSKTAFLFGGISFLCLGWCYFRLPESQGRTFEELDILFQRRVPARQFKHFDLINGVDSMDREGESQMA</sequence>
<evidence type="ECO:0000256" key="2">
    <source>
        <dbReference type="ARBA" id="ARBA00010992"/>
    </source>
</evidence>
<keyword evidence="11" id="KW-1185">Reference proteome</keyword>
<evidence type="ECO:0000256" key="7">
    <source>
        <dbReference type="RuleBase" id="RU003346"/>
    </source>
</evidence>
<feature type="transmembrane region" description="Helical" evidence="8">
    <location>
        <begin position="376"/>
        <end position="396"/>
    </location>
</feature>
<dbReference type="Pfam" id="PF00083">
    <property type="entry name" value="Sugar_tr"/>
    <property type="match status" value="1"/>
</dbReference>
<dbReference type="InterPro" id="IPR036259">
    <property type="entry name" value="MFS_trans_sf"/>
</dbReference>
<evidence type="ECO:0000313" key="11">
    <source>
        <dbReference type="Proteomes" id="UP000730481"/>
    </source>
</evidence>
<dbReference type="PANTHER" id="PTHR48022:SF83">
    <property type="entry name" value="MAJOR FACILITATOR SUPERFAMILY (MFS) PROFILE DOMAIN-CONTAINING PROTEIN"/>
    <property type="match status" value="1"/>
</dbReference>
<protein>
    <submittedName>
        <fullName evidence="10">Maltose permease MAL31</fullName>
    </submittedName>
</protein>
<evidence type="ECO:0000313" key="10">
    <source>
        <dbReference type="EMBL" id="KAF4338044.1"/>
    </source>
</evidence>
<keyword evidence="3 7" id="KW-0813">Transport</keyword>
<dbReference type="GO" id="GO:0005351">
    <property type="term" value="F:carbohydrate:proton symporter activity"/>
    <property type="evidence" value="ECO:0007669"/>
    <property type="project" value="TreeGrafter"/>
</dbReference>
<evidence type="ECO:0000256" key="4">
    <source>
        <dbReference type="ARBA" id="ARBA00022692"/>
    </source>
</evidence>
<feature type="transmembrane region" description="Helical" evidence="8">
    <location>
        <begin position="352"/>
        <end position="369"/>
    </location>
</feature>
<keyword evidence="4 8" id="KW-0812">Transmembrane</keyword>
<dbReference type="PROSITE" id="PS00217">
    <property type="entry name" value="SUGAR_TRANSPORT_2"/>
    <property type="match status" value="1"/>
</dbReference>
<reference evidence="10" key="2">
    <citation type="submission" date="2020-02" db="EMBL/GenBank/DDBJ databases">
        <title>Identification and distribution of gene clusters putatively required for synthesis of sphingolipid metabolism inhibitors in phylogenetically diverse species of the filamentous fungus Fusarium.</title>
        <authorList>
            <person name="Kim H.-S."/>
            <person name="Busman M."/>
            <person name="Brown D.W."/>
            <person name="Divon H."/>
            <person name="Uhlig S."/>
            <person name="Proctor R.H."/>
        </authorList>
    </citation>
    <scope>NUCLEOTIDE SEQUENCE</scope>
    <source>
        <strain evidence="10">NRRL 25174</strain>
    </source>
</reference>
<evidence type="ECO:0000256" key="8">
    <source>
        <dbReference type="SAM" id="Phobius"/>
    </source>
</evidence>
<feature type="transmembrane region" description="Helical" evidence="8">
    <location>
        <begin position="476"/>
        <end position="494"/>
    </location>
</feature>
<feature type="transmembrane region" description="Helical" evidence="8">
    <location>
        <begin position="441"/>
        <end position="464"/>
    </location>
</feature>
<dbReference type="InterPro" id="IPR005829">
    <property type="entry name" value="Sugar_transporter_CS"/>
</dbReference>
<feature type="transmembrane region" description="Helical" evidence="8">
    <location>
        <begin position="185"/>
        <end position="205"/>
    </location>
</feature>
<evidence type="ECO:0000259" key="9">
    <source>
        <dbReference type="PROSITE" id="PS50850"/>
    </source>
</evidence>
<comment type="caution">
    <text evidence="10">The sequence shown here is derived from an EMBL/GenBank/DDBJ whole genome shotgun (WGS) entry which is preliminary data.</text>
</comment>
<feature type="transmembrane region" description="Helical" evidence="8">
    <location>
        <begin position="225"/>
        <end position="250"/>
    </location>
</feature>
<dbReference type="FunFam" id="1.20.1250.20:FF:000078">
    <property type="entry name" value="MFS maltose transporter, putative"/>
    <property type="match status" value="1"/>
</dbReference>
<dbReference type="NCBIfam" id="TIGR00879">
    <property type="entry name" value="SP"/>
    <property type="match status" value="1"/>
</dbReference>
<dbReference type="InterPro" id="IPR020846">
    <property type="entry name" value="MFS_dom"/>
</dbReference>
<keyword evidence="6 8" id="KW-0472">Membrane</keyword>
<comment type="subcellular location">
    <subcellularLocation>
        <location evidence="1">Membrane</location>
        <topology evidence="1">Multi-pass membrane protein</topology>
    </subcellularLocation>
</comment>
<evidence type="ECO:0000256" key="5">
    <source>
        <dbReference type="ARBA" id="ARBA00022989"/>
    </source>
</evidence>
<feature type="transmembrane region" description="Helical" evidence="8">
    <location>
        <begin position="311"/>
        <end position="332"/>
    </location>
</feature>
<dbReference type="Proteomes" id="UP000730481">
    <property type="component" value="Unassembled WGS sequence"/>
</dbReference>
<feature type="domain" description="Major facilitator superfamily (MFS) profile" evidence="9">
    <location>
        <begin position="54"/>
        <end position="498"/>
    </location>
</feature>
<keyword evidence="5 8" id="KW-1133">Transmembrane helix</keyword>
<dbReference type="InterPro" id="IPR050360">
    <property type="entry name" value="MFS_Sugar_Transporters"/>
</dbReference>
<dbReference type="PANTHER" id="PTHR48022">
    <property type="entry name" value="PLASTIDIC GLUCOSE TRANSPORTER 4"/>
    <property type="match status" value="1"/>
</dbReference>
<name>A0A9P5AGK7_9HYPO</name>
<feature type="transmembrane region" description="Helical" evidence="8">
    <location>
        <begin position="51"/>
        <end position="78"/>
    </location>
</feature>
<dbReference type="GO" id="GO:0016020">
    <property type="term" value="C:membrane"/>
    <property type="evidence" value="ECO:0007669"/>
    <property type="project" value="UniProtKB-SubCell"/>
</dbReference>
<dbReference type="InterPro" id="IPR003663">
    <property type="entry name" value="Sugar/inositol_transpt"/>
</dbReference>
<proteinExistence type="inferred from homology"/>
<dbReference type="OrthoDB" id="6612291at2759"/>
<dbReference type="SUPFAM" id="SSF103473">
    <property type="entry name" value="MFS general substrate transporter"/>
    <property type="match status" value="1"/>
</dbReference>
<evidence type="ECO:0000256" key="3">
    <source>
        <dbReference type="ARBA" id="ARBA00022448"/>
    </source>
</evidence>
<gene>
    <name evidence="10" type="ORF">FBEOM_8049</name>
</gene>
<reference evidence="10" key="1">
    <citation type="journal article" date="2017" name="Mycologia">
        <title>Fusarium algeriense, sp. nov., a novel toxigenic crown rot pathogen of durum wheat from Algeria is nested in the Fusarium burgessii species complex.</title>
        <authorList>
            <person name="Laraba I."/>
            <person name="Keddad A."/>
            <person name="Boureghda H."/>
            <person name="Abdallah N."/>
            <person name="Vaughan M.M."/>
            <person name="Proctor R.H."/>
            <person name="Busman M."/>
            <person name="O'Donnell K."/>
        </authorList>
    </citation>
    <scope>NUCLEOTIDE SEQUENCE</scope>
    <source>
        <strain evidence="10">NRRL 25174</strain>
    </source>
</reference>
<comment type="similarity">
    <text evidence="2 7">Belongs to the major facilitator superfamily. Sugar transporter (TC 2.A.1.1) family.</text>
</comment>
<feature type="transmembrane region" description="Helical" evidence="8">
    <location>
        <begin position="161"/>
        <end position="178"/>
    </location>
</feature>
<feature type="transmembrane region" description="Helical" evidence="8">
    <location>
        <begin position="402"/>
        <end position="429"/>
    </location>
</feature>
<dbReference type="PROSITE" id="PS50850">
    <property type="entry name" value="MFS"/>
    <property type="match status" value="1"/>
</dbReference>
<dbReference type="EMBL" id="PVQB02000369">
    <property type="protein sequence ID" value="KAF4338044.1"/>
    <property type="molecule type" value="Genomic_DNA"/>
</dbReference>
<dbReference type="AlphaFoldDB" id="A0A9P5AGK7"/>
<evidence type="ECO:0000256" key="6">
    <source>
        <dbReference type="ARBA" id="ARBA00023136"/>
    </source>
</evidence>